<feature type="compositionally biased region" description="Acidic residues" evidence="1">
    <location>
        <begin position="301"/>
        <end position="312"/>
    </location>
</feature>
<feature type="compositionally biased region" description="Basic and acidic residues" evidence="1">
    <location>
        <begin position="216"/>
        <end position="227"/>
    </location>
</feature>
<dbReference type="Proteomes" id="UP000018087">
    <property type="component" value="Unassembled WGS sequence"/>
</dbReference>
<keyword evidence="3" id="KW-1185">Reference proteome</keyword>
<dbReference type="OrthoDB" id="371463at2759"/>
<reference evidence="3" key="1">
    <citation type="journal article" date="2014" name="Genome Announc.">
        <title>Genome sequence of the pathogenic fungus Sporothrix schenckii (ATCC 58251).</title>
        <authorList>
            <person name="Cuomo C.A."/>
            <person name="Rodriguez-Del Valle N."/>
            <person name="Perez-Sanchez L."/>
            <person name="Abouelleil A."/>
            <person name="Goldberg J."/>
            <person name="Young S."/>
            <person name="Zeng Q."/>
            <person name="Birren B.W."/>
        </authorList>
    </citation>
    <scope>NUCLEOTIDE SEQUENCE [LARGE SCALE GENOMIC DNA]</scope>
    <source>
        <strain evidence="3">ATCC 58251 / de Perez 2211183</strain>
    </source>
</reference>
<feature type="compositionally biased region" description="Basic and acidic residues" evidence="1">
    <location>
        <begin position="377"/>
        <end position="397"/>
    </location>
</feature>
<feature type="compositionally biased region" description="Low complexity" evidence="1">
    <location>
        <begin position="583"/>
        <end position="592"/>
    </location>
</feature>
<feature type="compositionally biased region" description="Low complexity" evidence="1">
    <location>
        <begin position="457"/>
        <end position="482"/>
    </location>
</feature>
<feature type="region of interest" description="Disordered" evidence="1">
    <location>
        <begin position="216"/>
        <end position="269"/>
    </location>
</feature>
<feature type="compositionally biased region" description="Basic and acidic residues" evidence="1">
    <location>
        <begin position="114"/>
        <end position="129"/>
    </location>
</feature>
<feature type="compositionally biased region" description="Gly residues" evidence="1">
    <location>
        <begin position="246"/>
        <end position="257"/>
    </location>
</feature>
<feature type="compositionally biased region" description="Low complexity" evidence="1">
    <location>
        <begin position="491"/>
        <end position="502"/>
    </location>
</feature>
<sequence length="603" mass="65940">MPTYLCHGFRWHRPSIRVFVIVQDLEDASPDWVVRPATTRSLLDAFGRLFDFLPTQDLETDAEAEAAAVVAAAAAAAQKAAEATAAAAASASEQRGRRQSISQAARAKSKSRKDKKDKEKAAKVKEKNDAAGTPGAAGAAPLSGPTPVAGVTRRNDGRDEVLARQDRSPIKLLEEHDTQRLDEMSRPHAYVADYVARIDLSASIVDEMARYERLQQQRWRREQKTKDGFPSMAGPSEEGASLGAALGAGEGSGGGSGATLTKRKKGSGWLEQLRDQLQRGEDIRWYVVVNDDEDRAYPGEVEGEETDDETEENVLAAEAQAEAQAKTETTRQERLRTEEDEILPERRQPSSFGDFMDEHGFGDSIATASSPPVSNRYLEREREREKERQRQRLRFELTGDPNILEKWNIPSPTSATAPRASYRPGPGKPTITPSSSAASTAAPMVFSLSRKPSTASQQAQQAQQAQHNQQQQQQQQQQQHHQQNGRRDRSSTITSSLNSNNIGDDFAFPQPPPMVPSLRGPQQPQLQPQPQPQPHAHLHPQPPSSPPPMPPLSPPTLRLKKSGDLSGLRPKTPNGRSSGGASGFRRLFGRSSKTAVNEAANPS</sequence>
<evidence type="ECO:0000313" key="3">
    <source>
        <dbReference type="Proteomes" id="UP000018087"/>
    </source>
</evidence>
<gene>
    <name evidence="2" type="ORF">HMPREF1624_03281</name>
</gene>
<feature type="compositionally biased region" description="Low complexity" evidence="1">
    <location>
        <begin position="130"/>
        <end position="147"/>
    </location>
</feature>
<feature type="compositionally biased region" description="Low complexity" evidence="1">
    <location>
        <begin position="236"/>
        <end position="245"/>
    </location>
</feature>
<dbReference type="HOGENOM" id="CLU_032157_0_0_1"/>
<name>U7PWB4_SPOS1</name>
<feature type="compositionally biased region" description="Basic and acidic residues" evidence="1">
    <location>
        <begin position="328"/>
        <end position="348"/>
    </location>
</feature>
<feature type="region of interest" description="Disordered" evidence="1">
    <location>
        <begin position="322"/>
        <end position="603"/>
    </location>
</feature>
<protein>
    <submittedName>
        <fullName evidence="2">Uncharacterized protein</fullName>
    </submittedName>
</protein>
<accession>U7PWB4</accession>
<dbReference type="EMBL" id="KI440844">
    <property type="protein sequence ID" value="ERS99913.1"/>
    <property type="molecule type" value="Genomic_DNA"/>
</dbReference>
<feature type="compositionally biased region" description="Basic and acidic residues" evidence="1">
    <location>
        <begin position="153"/>
        <end position="166"/>
    </location>
</feature>
<feature type="region of interest" description="Disordered" evidence="1">
    <location>
        <begin position="294"/>
        <end position="313"/>
    </location>
</feature>
<organism evidence="2 3">
    <name type="scientific">Sporothrix schenckii (strain ATCC 58251 / de Perez 2211183)</name>
    <name type="common">Rose-picker's disease fungus</name>
    <dbReference type="NCBI Taxonomy" id="1391915"/>
    <lineage>
        <taxon>Eukaryota</taxon>
        <taxon>Fungi</taxon>
        <taxon>Dikarya</taxon>
        <taxon>Ascomycota</taxon>
        <taxon>Pezizomycotina</taxon>
        <taxon>Sordariomycetes</taxon>
        <taxon>Sordariomycetidae</taxon>
        <taxon>Ophiostomatales</taxon>
        <taxon>Ophiostomataceae</taxon>
        <taxon>Sporothrix</taxon>
    </lineage>
</organism>
<dbReference type="AlphaFoldDB" id="U7PWB4"/>
<feature type="compositionally biased region" description="Pro residues" evidence="1">
    <location>
        <begin position="540"/>
        <end position="554"/>
    </location>
</feature>
<evidence type="ECO:0000256" key="1">
    <source>
        <dbReference type="SAM" id="MobiDB-lite"/>
    </source>
</evidence>
<proteinExistence type="predicted"/>
<dbReference type="eggNOG" id="ENOG502SPT4">
    <property type="taxonomic scope" value="Eukaryota"/>
</dbReference>
<feature type="region of interest" description="Disordered" evidence="1">
    <location>
        <begin position="90"/>
        <end position="166"/>
    </location>
</feature>
<feature type="compositionally biased region" description="Low complexity" evidence="1">
    <location>
        <begin position="429"/>
        <end position="443"/>
    </location>
</feature>
<evidence type="ECO:0000313" key="2">
    <source>
        <dbReference type="EMBL" id="ERS99913.1"/>
    </source>
</evidence>